<accession>A0ABY6IX09</accession>
<feature type="domain" description="Thioredoxin" evidence="5">
    <location>
        <begin position="240"/>
        <end position="380"/>
    </location>
</feature>
<dbReference type="Pfam" id="PF13905">
    <property type="entry name" value="Thioredoxin_8"/>
    <property type="match status" value="1"/>
</dbReference>
<dbReference type="RefSeq" id="WP_264280104.1">
    <property type="nucleotide sequence ID" value="NZ_CP107006.1"/>
</dbReference>
<proteinExistence type="predicted"/>
<dbReference type="InterPro" id="IPR036249">
    <property type="entry name" value="Thioredoxin-like_sf"/>
</dbReference>
<keyword evidence="7" id="KW-1185">Reference proteome</keyword>
<sequence>MPTSKFTSLLRLLFLSYAILFIVPAEAQYKFQISGKLNNGAGRTLYLSPTPTLPNHEKELLDSVKVDGRDSFFLAGEISFAGRYALFLSTQRAYIGFYLDTTPVYIKADTNRIYQAAIRGSAEHDLISHFDGLRWSTQSALEADFNKLMQLGRQTPMDTPQVSHYRRRVDSLSKRVRHITDSFMMVYPQSFVTLELLIPNDRDTAAFATAERYIKNMPEKYVRNPSYRRVVKLLAAYNSVRIGAVVPEVTQADTTRKQMISSKQLLNYHDYLLLDFWASWCGPCRANNPELKQLYAKYKGPRFEIAGVSLDNNLQLWKKALLEEGTTWPNMSDLQGFSNKSALEFNIQAIPAYLLLDKQGRLVFRTNKMTELKAKLEELL</sequence>
<evidence type="ECO:0000256" key="1">
    <source>
        <dbReference type="ARBA" id="ARBA00004196"/>
    </source>
</evidence>
<dbReference type="InterPro" id="IPR013766">
    <property type="entry name" value="Thioredoxin_domain"/>
</dbReference>
<gene>
    <name evidence="6" type="ORF">MKQ68_16685</name>
</gene>
<reference evidence="6" key="1">
    <citation type="submission" date="2022-10" db="EMBL/GenBank/DDBJ databases">
        <title>Chitinophaga sp. nov., isolated from soil.</title>
        <authorList>
            <person name="Jeon C.O."/>
        </authorList>
    </citation>
    <scope>NUCLEOTIDE SEQUENCE</scope>
    <source>
        <strain evidence="6">R8</strain>
    </source>
</reference>
<dbReference type="PROSITE" id="PS51352">
    <property type="entry name" value="THIOREDOXIN_2"/>
    <property type="match status" value="1"/>
</dbReference>
<dbReference type="InterPro" id="IPR017937">
    <property type="entry name" value="Thioredoxin_CS"/>
</dbReference>
<keyword evidence="3" id="KW-1015">Disulfide bond</keyword>
<comment type="subcellular location">
    <subcellularLocation>
        <location evidence="1">Cell envelope</location>
    </subcellularLocation>
</comment>
<dbReference type="Gene3D" id="3.40.30.10">
    <property type="entry name" value="Glutaredoxin"/>
    <property type="match status" value="1"/>
</dbReference>
<keyword evidence="4" id="KW-0676">Redox-active center</keyword>
<dbReference type="PANTHER" id="PTHR42852:SF6">
    <property type="entry name" value="THIOL:DISULFIDE INTERCHANGE PROTEIN DSBE"/>
    <property type="match status" value="1"/>
</dbReference>
<dbReference type="Proteomes" id="UP001162741">
    <property type="component" value="Chromosome"/>
</dbReference>
<dbReference type="Pfam" id="PF14289">
    <property type="entry name" value="DUF4369"/>
    <property type="match status" value="1"/>
</dbReference>
<protein>
    <submittedName>
        <fullName evidence="6">AhpC/TSA family protein</fullName>
    </submittedName>
</protein>
<dbReference type="InterPro" id="IPR025380">
    <property type="entry name" value="DUF4369"/>
</dbReference>
<evidence type="ECO:0000256" key="4">
    <source>
        <dbReference type="ARBA" id="ARBA00023284"/>
    </source>
</evidence>
<evidence type="ECO:0000256" key="2">
    <source>
        <dbReference type="ARBA" id="ARBA00022748"/>
    </source>
</evidence>
<dbReference type="InterPro" id="IPR012336">
    <property type="entry name" value="Thioredoxin-like_fold"/>
</dbReference>
<evidence type="ECO:0000256" key="3">
    <source>
        <dbReference type="ARBA" id="ARBA00023157"/>
    </source>
</evidence>
<evidence type="ECO:0000313" key="6">
    <source>
        <dbReference type="EMBL" id="UYQ91726.1"/>
    </source>
</evidence>
<keyword evidence="2" id="KW-0201">Cytochrome c-type biogenesis</keyword>
<evidence type="ECO:0000313" key="7">
    <source>
        <dbReference type="Proteomes" id="UP001162741"/>
    </source>
</evidence>
<dbReference type="EMBL" id="CP107006">
    <property type="protein sequence ID" value="UYQ91726.1"/>
    <property type="molecule type" value="Genomic_DNA"/>
</dbReference>
<dbReference type="PROSITE" id="PS00194">
    <property type="entry name" value="THIOREDOXIN_1"/>
    <property type="match status" value="1"/>
</dbReference>
<dbReference type="InterPro" id="IPR050553">
    <property type="entry name" value="Thioredoxin_ResA/DsbE_sf"/>
</dbReference>
<dbReference type="PANTHER" id="PTHR42852">
    <property type="entry name" value="THIOL:DISULFIDE INTERCHANGE PROTEIN DSBE"/>
    <property type="match status" value="1"/>
</dbReference>
<name>A0ABY6IX09_9BACT</name>
<evidence type="ECO:0000259" key="5">
    <source>
        <dbReference type="PROSITE" id="PS51352"/>
    </source>
</evidence>
<organism evidence="6 7">
    <name type="scientific">Chitinophaga horti</name>
    <dbReference type="NCBI Taxonomy" id="2920382"/>
    <lineage>
        <taxon>Bacteria</taxon>
        <taxon>Pseudomonadati</taxon>
        <taxon>Bacteroidota</taxon>
        <taxon>Chitinophagia</taxon>
        <taxon>Chitinophagales</taxon>
        <taxon>Chitinophagaceae</taxon>
        <taxon>Chitinophaga</taxon>
    </lineage>
</organism>
<dbReference type="CDD" id="cd02966">
    <property type="entry name" value="TlpA_like_family"/>
    <property type="match status" value="1"/>
</dbReference>
<dbReference type="SUPFAM" id="SSF52833">
    <property type="entry name" value="Thioredoxin-like"/>
    <property type="match status" value="1"/>
</dbReference>